<name>A0ABX5FC82_9CHRO</name>
<dbReference type="RefSeq" id="WP_106219726.1">
    <property type="nucleotide sequence ID" value="NZ_PVWP01000001.1"/>
</dbReference>
<organism evidence="1 2">
    <name type="scientific">Aphanothece cf. minutissima CCALA 015</name>
    <dbReference type="NCBI Taxonomy" id="2107695"/>
    <lineage>
        <taxon>Bacteria</taxon>
        <taxon>Bacillati</taxon>
        <taxon>Cyanobacteriota</taxon>
        <taxon>Cyanophyceae</taxon>
        <taxon>Oscillatoriophycideae</taxon>
        <taxon>Chroococcales</taxon>
        <taxon>Aphanothecaceae</taxon>
        <taxon>Aphanothece</taxon>
    </lineage>
</organism>
<sequence length="235" mass="24752">MAISLPAGVGLARTAIESQRVTFRAGADSTLLKGQLKGDQTIDYKLRAGAGQTLSVELKGSNPQNYFNVMAAGTDTALFIGSSSGNRFRGPLPSDGDVRVRVYLMRPAARRNESSTYSLKVGINGAPLAPVPASRDALIPGTPYHASAEVPCGSGSSGKATRCKASVIRRANSSATVVVTTPEGQKRQFLFVKGKAVASDQPEKLTVQRRGDLSVLLLGENFERYEIVDALVVGG</sequence>
<evidence type="ECO:0000313" key="2">
    <source>
        <dbReference type="Proteomes" id="UP000238218"/>
    </source>
</evidence>
<gene>
    <name evidence="1" type="ORF">C7B81_02515</name>
</gene>
<dbReference type="Gene3D" id="2.60.120.380">
    <property type="match status" value="1"/>
</dbReference>
<reference evidence="1 2" key="2">
    <citation type="submission" date="2018-03" db="EMBL/GenBank/DDBJ databases">
        <title>The ancient ancestry and fast evolution of plastids.</title>
        <authorList>
            <person name="Moore K.R."/>
            <person name="Magnabosco C."/>
            <person name="Momper L."/>
            <person name="Gold D.A."/>
            <person name="Bosak T."/>
            <person name="Fournier G.P."/>
        </authorList>
    </citation>
    <scope>NUCLEOTIDE SEQUENCE [LARGE SCALE GENOMIC DNA]</scope>
    <source>
        <strain evidence="1 2">CCALA 015</strain>
    </source>
</reference>
<proteinExistence type="predicted"/>
<dbReference type="Proteomes" id="UP000238218">
    <property type="component" value="Unassembled WGS sequence"/>
</dbReference>
<accession>A0ABX5FC82</accession>
<keyword evidence="2" id="KW-1185">Reference proteome</keyword>
<reference evidence="1 2" key="1">
    <citation type="submission" date="2018-02" db="EMBL/GenBank/DDBJ databases">
        <authorList>
            <person name="Moore K."/>
            <person name="Momper L."/>
        </authorList>
    </citation>
    <scope>NUCLEOTIDE SEQUENCE [LARGE SCALE GENOMIC DNA]</scope>
    <source>
        <strain evidence="1 2">CCALA 015</strain>
    </source>
</reference>
<evidence type="ECO:0000313" key="1">
    <source>
        <dbReference type="EMBL" id="PSB39533.1"/>
    </source>
</evidence>
<comment type="caution">
    <text evidence="1">The sequence shown here is derived from an EMBL/GenBank/DDBJ whole genome shotgun (WGS) entry which is preliminary data.</text>
</comment>
<protein>
    <submittedName>
        <fullName evidence="1">Uncharacterized protein</fullName>
    </submittedName>
</protein>
<dbReference type="EMBL" id="PVWP01000001">
    <property type="protein sequence ID" value="PSB39533.1"/>
    <property type="molecule type" value="Genomic_DNA"/>
</dbReference>